<dbReference type="GO" id="GO:0004114">
    <property type="term" value="F:3',5'-cyclic-nucleotide phosphodiesterase activity"/>
    <property type="evidence" value="ECO:0007669"/>
    <property type="project" value="InterPro"/>
</dbReference>
<evidence type="ECO:0000259" key="4">
    <source>
        <dbReference type="PROSITE" id="PS51845"/>
    </source>
</evidence>
<feature type="binding site" evidence="3">
    <location>
        <position position="18"/>
    </location>
    <ligand>
        <name>Zn(2+)</name>
        <dbReference type="ChEBI" id="CHEBI:29105"/>
        <label>1</label>
    </ligand>
</feature>
<evidence type="ECO:0000256" key="1">
    <source>
        <dbReference type="ARBA" id="ARBA00022723"/>
    </source>
</evidence>
<keyword evidence="6" id="KW-1185">Reference proteome</keyword>
<gene>
    <name evidence="5" type="ORF">PGLA1383_LOCUS38444</name>
</gene>
<evidence type="ECO:0000256" key="2">
    <source>
        <dbReference type="ARBA" id="ARBA00022801"/>
    </source>
</evidence>
<protein>
    <recommendedName>
        <fullName evidence="4">PDEase domain-containing protein</fullName>
    </recommendedName>
</protein>
<dbReference type="Pfam" id="PF00233">
    <property type="entry name" value="PDEase_I"/>
    <property type="match status" value="1"/>
</dbReference>
<accession>A0A813G236</accession>
<proteinExistence type="predicted"/>
<dbReference type="PANTHER" id="PTHR11347">
    <property type="entry name" value="CYCLIC NUCLEOTIDE PHOSPHODIESTERASE"/>
    <property type="match status" value="1"/>
</dbReference>
<dbReference type="OMA" id="VETRHEM"/>
<evidence type="ECO:0000313" key="5">
    <source>
        <dbReference type="EMBL" id="CAE8620918.1"/>
    </source>
</evidence>
<dbReference type="OrthoDB" id="189220at2759"/>
<dbReference type="GO" id="GO:0046872">
    <property type="term" value="F:metal ion binding"/>
    <property type="evidence" value="ECO:0007669"/>
    <property type="project" value="UniProtKB-KW"/>
</dbReference>
<organism evidence="5 6">
    <name type="scientific">Polarella glacialis</name>
    <name type="common">Dinoflagellate</name>
    <dbReference type="NCBI Taxonomy" id="89957"/>
    <lineage>
        <taxon>Eukaryota</taxon>
        <taxon>Sar</taxon>
        <taxon>Alveolata</taxon>
        <taxon>Dinophyceae</taxon>
        <taxon>Suessiales</taxon>
        <taxon>Suessiaceae</taxon>
        <taxon>Polarella</taxon>
    </lineage>
</organism>
<comment type="caution">
    <text evidence="5">The sequence shown here is derived from an EMBL/GenBank/DDBJ whole genome shotgun (WGS) entry which is preliminary data.</text>
</comment>
<evidence type="ECO:0000313" key="6">
    <source>
        <dbReference type="Proteomes" id="UP000654075"/>
    </source>
</evidence>
<dbReference type="PRINTS" id="PR00387">
    <property type="entry name" value="PDIESTERASE1"/>
</dbReference>
<keyword evidence="1 3" id="KW-0479">Metal-binding</keyword>
<dbReference type="InterPro" id="IPR002073">
    <property type="entry name" value="PDEase_catalytic_dom"/>
</dbReference>
<feature type="non-terminal residue" evidence="5">
    <location>
        <position position="1"/>
    </location>
</feature>
<feature type="non-terminal residue" evidence="5">
    <location>
        <position position="190"/>
    </location>
</feature>
<dbReference type="PROSITE" id="PS51845">
    <property type="entry name" value="PDEASE_I_2"/>
    <property type="match status" value="1"/>
</dbReference>
<dbReference type="GO" id="GO:0007165">
    <property type="term" value="P:signal transduction"/>
    <property type="evidence" value="ECO:0007669"/>
    <property type="project" value="InterPro"/>
</dbReference>
<dbReference type="InterPro" id="IPR003607">
    <property type="entry name" value="HD/PDEase_dom"/>
</dbReference>
<dbReference type="Proteomes" id="UP000654075">
    <property type="component" value="Unassembled WGS sequence"/>
</dbReference>
<feature type="binding site" evidence="3">
    <location>
        <position position="19"/>
    </location>
    <ligand>
        <name>Zn(2+)</name>
        <dbReference type="ChEBI" id="CHEBI:29105"/>
        <label>1</label>
    </ligand>
</feature>
<keyword evidence="2" id="KW-0378">Hydrolase</keyword>
<dbReference type="CDD" id="cd00077">
    <property type="entry name" value="HDc"/>
    <property type="match status" value="1"/>
</dbReference>
<sequence length="190" mass="22087">QWLTDVDQYALLVAAFCHDLGHFGKTNPFLVETRHEMALRYNDKSPLENMHCAKLFDITSNAETDIFKLTSKENFKDARKTCIAAILHTDNVHHFDMIKELNKLYEMEESICEAQAPEVALTARYKSDVLVRNKLKWMELFLHLADVSNPLKPFEIGKQWAWRVLEEFFAQGDEEKELGLPIGMLNDRDK</sequence>
<dbReference type="SUPFAM" id="SSF109604">
    <property type="entry name" value="HD-domain/PDEase-like"/>
    <property type="match status" value="1"/>
</dbReference>
<feature type="binding site" evidence="3">
    <location>
        <position position="19"/>
    </location>
    <ligand>
        <name>Zn(2+)</name>
        <dbReference type="ChEBI" id="CHEBI:29105"/>
        <label>2</label>
    </ligand>
</feature>
<dbReference type="EMBL" id="CAJNNV010027606">
    <property type="protein sequence ID" value="CAE8620918.1"/>
    <property type="molecule type" value="Genomic_DNA"/>
</dbReference>
<reference evidence="5" key="1">
    <citation type="submission" date="2021-02" db="EMBL/GenBank/DDBJ databases">
        <authorList>
            <person name="Dougan E. K."/>
            <person name="Rhodes N."/>
            <person name="Thang M."/>
            <person name="Chan C."/>
        </authorList>
    </citation>
    <scope>NUCLEOTIDE SEQUENCE</scope>
</reference>
<dbReference type="InterPro" id="IPR023088">
    <property type="entry name" value="PDEase"/>
</dbReference>
<evidence type="ECO:0000256" key="3">
    <source>
        <dbReference type="PIRSR" id="PIRSR623088-3"/>
    </source>
</evidence>
<dbReference type="InterPro" id="IPR023174">
    <property type="entry name" value="PDEase_CS"/>
</dbReference>
<name>A0A813G236_POLGL</name>
<dbReference type="AlphaFoldDB" id="A0A813G236"/>
<dbReference type="InterPro" id="IPR036971">
    <property type="entry name" value="PDEase_catalytic_dom_sf"/>
</dbReference>
<feature type="binding site" evidence="3">
    <location>
        <position position="146"/>
    </location>
    <ligand>
        <name>Zn(2+)</name>
        <dbReference type="ChEBI" id="CHEBI:29105"/>
        <label>1</label>
    </ligand>
</feature>
<dbReference type="Gene3D" id="1.10.1300.10">
    <property type="entry name" value="3'5'-cyclic nucleotide phosphodiesterase, catalytic domain"/>
    <property type="match status" value="1"/>
</dbReference>
<feature type="domain" description="PDEase" evidence="4">
    <location>
        <begin position="1"/>
        <end position="190"/>
    </location>
</feature>
<dbReference type="PROSITE" id="PS00126">
    <property type="entry name" value="PDEASE_I_1"/>
    <property type="match status" value="1"/>
</dbReference>